<keyword evidence="6" id="KW-1185">Reference proteome</keyword>
<name>A0ABR4BA08_9LECA</name>
<feature type="compositionally biased region" description="Gly residues" evidence="1">
    <location>
        <begin position="66"/>
        <end position="79"/>
    </location>
</feature>
<feature type="region of interest" description="Disordered" evidence="1">
    <location>
        <begin position="61"/>
        <end position="118"/>
    </location>
</feature>
<feature type="signal peptide" evidence="3">
    <location>
        <begin position="1"/>
        <end position="19"/>
    </location>
</feature>
<feature type="region of interest" description="Disordered" evidence="1">
    <location>
        <begin position="29"/>
        <end position="49"/>
    </location>
</feature>
<comment type="caution">
    <text evidence="5">The sequence shown here is derived from an EMBL/GenBank/DDBJ whole genome shotgun (WGS) entry which is preliminary data.</text>
</comment>
<feature type="chain" id="PRO_5045563824" description="DUF7732 domain-containing protein" evidence="3">
    <location>
        <begin position="20"/>
        <end position="300"/>
    </location>
</feature>
<evidence type="ECO:0000313" key="5">
    <source>
        <dbReference type="EMBL" id="KAL2054227.1"/>
    </source>
</evidence>
<dbReference type="InterPro" id="IPR056634">
    <property type="entry name" value="DUF7732"/>
</dbReference>
<feature type="domain" description="DUF7732" evidence="4">
    <location>
        <begin position="128"/>
        <end position="256"/>
    </location>
</feature>
<organism evidence="5 6">
    <name type="scientific">Lepraria finkii</name>
    <dbReference type="NCBI Taxonomy" id="1340010"/>
    <lineage>
        <taxon>Eukaryota</taxon>
        <taxon>Fungi</taxon>
        <taxon>Dikarya</taxon>
        <taxon>Ascomycota</taxon>
        <taxon>Pezizomycotina</taxon>
        <taxon>Lecanoromycetes</taxon>
        <taxon>OSLEUM clade</taxon>
        <taxon>Lecanoromycetidae</taxon>
        <taxon>Lecanorales</taxon>
        <taxon>Lecanorineae</taxon>
        <taxon>Stereocaulaceae</taxon>
        <taxon>Lepraria</taxon>
    </lineage>
</organism>
<dbReference type="EMBL" id="JBHFEH010000016">
    <property type="protein sequence ID" value="KAL2054227.1"/>
    <property type="molecule type" value="Genomic_DNA"/>
</dbReference>
<evidence type="ECO:0000313" key="6">
    <source>
        <dbReference type="Proteomes" id="UP001590951"/>
    </source>
</evidence>
<feature type="compositionally biased region" description="Low complexity" evidence="1">
    <location>
        <begin position="80"/>
        <end position="94"/>
    </location>
</feature>
<dbReference type="Pfam" id="PF24866">
    <property type="entry name" value="DUF7732"/>
    <property type="match status" value="1"/>
</dbReference>
<evidence type="ECO:0000259" key="4">
    <source>
        <dbReference type="Pfam" id="PF24866"/>
    </source>
</evidence>
<keyword evidence="2" id="KW-1133">Transmembrane helix</keyword>
<evidence type="ECO:0000256" key="1">
    <source>
        <dbReference type="SAM" id="MobiDB-lite"/>
    </source>
</evidence>
<reference evidence="5 6" key="1">
    <citation type="submission" date="2024-09" db="EMBL/GenBank/DDBJ databases">
        <title>Rethinking Asexuality: The Enigmatic Case of Functional Sexual Genes in Lepraria (Stereocaulaceae).</title>
        <authorList>
            <person name="Doellman M."/>
            <person name="Sun Y."/>
            <person name="Barcenas-Pena A."/>
            <person name="Lumbsch H.T."/>
            <person name="Grewe F."/>
        </authorList>
    </citation>
    <scope>NUCLEOTIDE SEQUENCE [LARGE SCALE GENOMIC DNA]</scope>
    <source>
        <strain evidence="5 6">Grewe 0041</strain>
    </source>
</reference>
<evidence type="ECO:0000256" key="2">
    <source>
        <dbReference type="SAM" id="Phobius"/>
    </source>
</evidence>
<gene>
    <name evidence="5" type="ORF">ABVK25_005368</name>
</gene>
<feature type="compositionally biased region" description="Low complexity" evidence="1">
    <location>
        <begin position="259"/>
        <end position="273"/>
    </location>
</feature>
<sequence length="300" mass="30083">MKVLEPVAAILCAVLVTEGFSIRSTRYNQDAISRREAEPEAEVLSGPLEPSFGEELMSYLEKRRGGGGSGGGGGRGGSSGSSSSGSSSSGSSSGSSGGGGGAAAGGSRNTGTASSSSGIAPSYGGGRYYGGGSSTAYRAGGRSPSGILPFALIGAGLLIFPGLWLYGAYEYNYDHPYSFHNASNASQPAGQNETLPVTCLCQMYSACGCDNNDNTTYLDSIIGNGSPSSENSSLVHIGNVNGTKTIVLNGTLPNGTDNSTTSSSSSSSSTSTSGALRNALVENSGFWVMGGIVGATVWFL</sequence>
<dbReference type="PANTHER" id="PTHR42091">
    <property type="entry name" value="CONSERVED GLYCINE-RICH PROTEIN (AFU_ORTHOLOGUE AFUA_7G02440)"/>
    <property type="match status" value="1"/>
</dbReference>
<accession>A0ABR4BA08</accession>
<feature type="transmembrane region" description="Helical" evidence="2">
    <location>
        <begin position="147"/>
        <end position="169"/>
    </location>
</feature>
<dbReference type="Proteomes" id="UP001590951">
    <property type="component" value="Unassembled WGS sequence"/>
</dbReference>
<feature type="compositionally biased region" description="Low complexity" evidence="1">
    <location>
        <begin position="105"/>
        <end position="118"/>
    </location>
</feature>
<keyword evidence="3" id="KW-0732">Signal</keyword>
<dbReference type="PANTHER" id="PTHR42091:SF1">
    <property type="entry name" value="CONSERVED GLYCINE-RICH PROTEIN (AFU_ORTHOLOGUE AFUA_7G02440)"/>
    <property type="match status" value="1"/>
</dbReference>
<keyword evidence="2" id="KW-0472">Membrane</keyword>
<proteinExistence type="predicted"/>
<keyword evidence="2" id="KW-0812">Transmembrane</keyword>
<evidence type="ECO:0000256" key="3">
    <source>
        <dbReference type="SAM" id="SignalP"/>
    </source>
</evidence>
<protein>
    <recommendedName>
        <fullName evidence="4">DUF7732 domain-containing protein</fullName>
    </recommendedName>
</protein>
<feature type="compositionally biased region" description="Gly residues" evidence="1">
    <location>
        <begin position="95"/>
        <end position="104"/>
    </location>
</feature>
<feature type="region of interest" description="Disordered" evidence="1">
    <location>
        <begin position="251"/>
        <end position="273"/>
    </location>
</feature>